<name>X1CW41_9ZZZZ</name>
<sequence>RRYAGPPEGEGIEEIESAGGEVVLSADPMEVVPGLWTTGQVERVTPFERISPPLSTGNKRIILVDREDTKDLILDDQALWMDVKKFGPFVITGCAHAGTVNTLLQAQRLGRFNHIKGLVGGTHLVRHYVEKPLYYAQCQTPLSFFHPLNRSIL</sequence>
<feature type="non-terminal residue" evidence="1">
    <location>
        <position position="1"/>
    </location>
</feature>
<evidence type="ECO:0000313" key="1">
    <source>
        <dbReference type="EMBL" id="GAH12027.1"/>
    </source>
</evidence>
<organism evidence="1">
    <name type="scientific">marine sediment metagenome</name>
    <dbReference type="NCBI Taxonomy" id="412755"/>
    <lineage>
        <taxon>unclassified sequences</taxon>
        <taxon>metagenomes</taxon>
        <taxon>ecological metagenomes</taxon>
    </lineage>
</organism>
<dbReference type="GO" id="GO:0016740">
    <property type="term" value="F:transferase activity"/>
    <property type="evidence" value="ECO:0007669"/>
    <property type="project" value="TreeGrafter"/>
</dbReference>
<dbReference type="InterPro" id="IPR036866">
    <property type="entry name" value="RibonucZ/Hydroxyglut_hydro"/>
</dbReference>
<protein>
    <submittedName>
        <fullName evidence="1">Uncharacterized protein</fullName>
    </submittedName>
</protein>
<comment type="caution">
    <text evidence="1">The sequence shown here is derived from an EMBL/GenBank/DDBJ whole genome shotgun (WGS) entry which is preliminary data.</text>
</comment>
<dbReference type="EMBL" id="BART01031221">
    <property type="protein sequence ID" value="GAH12027.1"/>
    <property type="molecule type" value="Genomic_DNA"/>
</dbReference>
<dbReference type="InterPro" id="IPR052926">
    <property type="entry name" value="Metallo-beta-lactamase_dom"/>
</dbReference>
<accession>X1CW41</accession>
<reference evidence="1" key="1">
    <citation type="journal article" date="2014" name="Front. Microbiol.">
        <title>High frequency of phylogenetically diverse reductive dehalogenase-homologous genes in deep subseafloor sedimentary metagenomes.</title>
        <authorList>
            <person name="Kawai M."/>
            <person name="Futagami T."/>
            <person name="Toyoda A."/>
            <person name="Takaki Y."/>
            <person name="Nishi S."/>
            <person name="Hori S."/>
            <person name="Arai W."/>
            <person name="Tsubouchi T."/>
            <person name="Morono Y."/>
            <person name="Uchiyama I."/>
            <person name="Ito T."/>
            <person name="Fujiyama A."/>
            <person name="Inagaki F."/>
            <person name="Takami H."/>
        </authorList>
    </citation>
    <scope>NUCLEOTIDE SEQUENCE</scope>
    <source>
        <strain evidence="1">Expedition CK06-06</strain>
    </source>
</reference>
<gene>
    <name evidence="1" type="ORF">S01H4_54283</name>
</gene>
<proteinExistence type="predicted"/>
<dbReference type="AlphaFoldDB" id="X1CW41"/>
<dbReference type="PANTHER" id="PTHR13754">
    <property type="entry name" value="METALLO-BETA-LACTAMASE SUPERFAMILY PROTEIN"/>
    <property type="match status" value="1"/>
</dbReference>
<dbReference type="Gene3D" id="3.60.15.10">
    <property type="entry name" value="Ribonuclease Z/Hydroxyacylglutathione hydrolase-like"/>
    <property type="match status" value="1"/>
</dbReference>
<dbReference type="PANTHER" id="PTHR13754:SF13">
    <property type="entry name" value="METALLO-BETA-LACTAMASE SUPERFAMILY PROTEIN (AFU_ORTHOLOGUE AFUA_3G07630)"/>
    <property type="match status" value="1"/>
</dbReference>